<evidence type="ECO:0000313" key="3">
    <source>
        <dbReference type="Proteomes" id="UP000253472"/>
    </source>
</evidence>
<evidence type="ECO:0000256" key="1">
    <source>
        <dbReference type="SAM" id="SignalP"/>
    </source>
</evidence>
<keyword evidence="1" id="KW-0732">Signal</keyword>
<dbReference type="OrthoDB" id="10563021at2759"/>
<protein>
    <submittedName>
        <fullName evidence="2">Uncharacterized protein</fullName>
    </submittedName>
</protein>
<sequence>METMFSLFMMEFVLFSLIGIACAVEFFDMQTTPTITTIPPLLYTYSTHSPRRHSPRTTPDIFTTKLPPHDHDLDQYQYEYQSDADPTPDYYDTTSLTSIGTDTDLYYDARRPGHIMKYDPPPPYSLYPQGTRRNFAKRKIKGACKRIIGMSSYHRQG</sequence>
<feature type="signal peptide" evidence="1">
    <location>
        <begin position="1"/>
        <end position="23"/>
    </location>
</feature>
<evidence type="ECO:0000313" key="2">
    <source>
        <dbReference type="EMBL" id="RCK59672.1"/>
    </source>
</evidence>
<dbReference type="Proteomes" id="UP000253472">
    <property type="component" value="Unassembled WGS sequence"/>
</dbReference>
<name>A0A367Y3Q3_9ASCO</name>
<dbReference type="AlphaFoldDB" id="A0A367Y3Q3"/>
<organism evidence="2 3">
    <name type="scientific">Candida viswanathii</name>
    <dbReference type="NCBI Taxonomy" id="5486"/>
    <lineage>
        <taxon>Eukaryota</taxon>
        <taxon>Fungi</taxon>
        <taxon>Dikarya</taxon>
        <taxon>Ascomycota</taxon>
        <taxon>Saccharomycotina</taxon>
        <taxon>Pichiomycetes</taxon>
        <taxon>Debaryomycetaceae</taxon>
        <taxon>Candida/Lodderomyces clade</taxon>
        <taxon>Candida</taxon>
    </lineage>
</organism>
<feature type="chain" id="PRO_5017051723" evidence="1">
    <location>
        <begin position="24"/>
        <end position="157"/>
    </location>
</feature>
<gene>
    <name evidence="2" type="ORF">Cantr_07328</name>
</gene>
<keyword evidence="3" id="KW-1185">Reference proteome</keyword>
<reference evidence="2 3" key="1">
    <citation type="submission" date="2018-06" db="EMBL/GenBank/DDBJ databases">
        <title>Whole genome sequencing of Candida tropicalis (genome annotated by CSBL at Korea University).</title>
        <authorList>
            <person name="Ahn J."/>
        </authorList>
    </citation>
    <scope>NUCLEOTIDE SEQUENCE [LARGE SCALE GENOMIC DNA]</scope>
    <source>
        <strain evidence="2 3">ATCC 20962</strain>
    </source>
</reference>
<comment type="caution">
    <text evidence="2">The sequence shown here is derived from an EMBL/GenBank/DDBJ whole genome shotgun (WGS) entry which is preliminary data.</text>
</comment>
<accession>A0A367Y3Q3</accession>
<proteinExistence type="predicted"/>
<dbReference type="EMBL" id="QLNQ01000027">
    <property type="protein sequence ID" value="RCK59672.1"/>
    <property type="molecule type" value="Genomic_DNA"/>
</dbReference>